<dbReference type="EMBL" id="LLYB01000046">
    <property type="protein sequence ID" value="KRR26477.1"/>
    <property type="molecule type" value="Genomic_DNA"/>
</dbReference>
<gene>
    <name evidence="1" type="ORF">CQ14_03040</name>
</gene>
<sequence length="97" mass="10792">MTKISLPEALAIIRAPRDVAIDRALADGATIEDVARAGLLIRKVTTFWLLHADPVSHAKILQVEDEHLEAMRLRMMEIDDNNDLDAAQIAADVLRPR</sequence>
<comment type="caution">
    <text evidence="1">The sequence shown here is derived from an EMBL/GenBank/DDBJ whole genome shotgun (WGS) entry which is preliminary data.</text>
</comment>
<accession>A0A0R3N902</accession>
<protein>
    <submittedName>
        <fullName evidence="1">Uncharacterized protein</fullName>
    </submittedName>
</protein>
<evidence type="ECO:0000313" key="2">
    <source>
        <dbReference type="Proteomes" id="UP000051660"/>
    </source>
</evidence>
<proteinExistence type="predicted"/>
<name>A0A0R3N902_9BRAD</name>
<dbReference type="RefSeq" id="WP_057857153.1">
    <property type="nucleotide sequence ID" value="NZ_LLYB01000046.1"/>
</dbReference>
<organism evidence="1 2">
    <name type="scientific">Bradyrhizobium lablabi</name>
    <dbReference type="NCBI Taxonomy" id="722472"/>
    <lineage>
        <taxon>Bacteria</taxon>
        <taxon>Pseudomonadati</taxon>
        <taxon>Pseudomonadota</taxon>
        <taxon>Alphaproteobacteria</taxon>
        <taxon>Hyphomicrobiales</taxon>
        <taxon>Nitrobacteraceae</taxon>
        <taxon>Bradyrhizobium</taxon>
    </lineage>
</organism>
<dbReference type="OrthoDB" id="9905167at2"/>
<evidence type="ECO:0000313" key="1">
    <source>
        <dbReference type="EMBL" id="KRR26477.1"/>
    </source>
</evidence>
<dbReference type="AlphaFoldDB" id="A0A0R3N902"/>
<reference evidence="1 2" key="1">
    <citation type="submission" date="2014-03" db="EMBL/GenBank/DDBJ databases">
        <title>Bradyrhizobium valentinum sp. nov., isolated from effective nodules of Lupinus mariae-josephae, a lupine endemic of basic-lime soils in Eastern Spain.</title>
        <authorList>
            <person name="Duran D."/>
            <person name="Rey L."/>
            <person name="Navarro A."/>
            <person name="Busquets A."/>
            <person name="Imperial J."/>
            <person name="Ruiz-Argueso T."/>
        </authorList>
    </citation>
    <scope>NUCLEOTIDE SEQUENCE [LARGE SCALE GENOMIC DNA]</scope>
    <source>
        <strain evidence="1 2">CCBAU 23086</strain>
    </source>
</reference>
<dbReference type="Proteomes" id="UP000051660">
    <property type="component" value="Unassembled WGS sequence"/>
</dbReference>